<feature type="region of interest" description="Disordered" evidence="1">
    <location>
        <begin position="16"/>
        <end position="46"/>
    </location>
</feature>
<name>A0A9N9DLZ8_9GLOM</name>
<comment type="caution">
    <text evidence="2">The sequence shown here is derived from an EMBL/GenBank/DDBJ whole genome shotgun (WGS) entry which is preliminary data.</text>
</comment>
<organism evidence="2 3">
    <name type="scientific">Dentiscutata erythropus</name>
    <dbReference type="NCBI Taxonomy" id="1348616"/>
    <lineage>
        <taxon>Eukaryota</taxon>
        <taxon>Fungi</taxon>
        <taxon>Fungi incertae sedis</taxon>
        <taxon>Mucoromycota</taxon>
        <taxon>Glomeromycotina</taxon>
        <taxon>Glomeromycetes</taxon>
        <taxon>Diversisporales</taxon>
        <taxon>Gigasporaceae</taxon>
        <taxon>Dentiscutata</taxon>
    </lineage>
</organism>
<gene>
    <name evidence="2" type="ORF">DERYTH_LOCUS9674</name>
</gene>
<accession>A0A9N9DLZ8</accession>
<evidence type="ECO:0000313" key="2">
    <source>
        <dbReference type="EMBL" id="CAG8641312.1"/>
    </source>
</evidence>
<sequence>MSQLRSDILYSRKVREAHKYEKENKDDHNISSDENEDNKPSNKEGVEIIYEDDENQFEDEDDYIFSSSEWDHNFSLAGYTIHPADDENAKWPLESLCIPDLEPPSFLGNDQIFTNAK</sequence>
<protein>
    <submittedName>
        <fullName evidence="2">23883_t:CDS:1</fullName>
    </submittedName>
</protein>
<dbReference type="AlphaFoldDB" id="A0A9N9DLZ8"/>
<evidence type="ECO:0000313" key="3">
    <source>
        <dbReference type="Proteomes" id="UP000789405"/>
    </source>
</evidence>
<dbReference type="Proteomes" id="UP000789405">
    <property type="component" value="Unassembled WGS sequence"/>
</dbReference>
<dbReference type="EMBL" id="CAJVPY010005357">
    <property type="protein sequence ID" value="CAG8641312.1"/>
    <property type="molecule type" value="Genomic_DNA"/>
</dbReference>
<dbReference type="OrthoDB" id="2438994at2759"/>
<proteinExistence type="predicted"/>
<keyword evidence="3" id="KW-1185">Reference proteome</keyword>
<evidence type="ECO:0000256" key="1">
    <source>
        <dbReference type="SAM" id="MobiDB-lite"/>
    </source>
</evidence>
<reference evidence="2" key="1">
    <citation type="submission" date="2021-06" db="EMBL/GenBank/DDBJ databases">
        <authorList>
            <person name="Kallberg Y."/>
            <person name="Tangrot J."/>
            <person name="Rosling A."/>
        </authorList>
    </citation>
    <scope>NUCLEOTIDE SEQUENCE</scope>
    <source>
        <strain evidence="2">MA453B</strain>
    </source>
</reference>